<evidence type="ECO:0000256" key="1">
    <source>
        <dbReference type="SAM" id="MobiDB-lite"/>
    </source>
</evidence>
<sequence length="119" mass="13418">MHHHETARTNSRGAPKDTETSLATSSMNSNEPSASWMAFNNIIDIEDDDLMFGGKPLCTWYEEDRRCSMGEESRHHGYSSSNSSQASPGSTTGSSTDEDEERGRRRDRPQYISKPHKKH</sequence>
<feature type="compositionally biased region" description="Polar residues" evidence="1">
    <location>
        <begin position="20"/>
        <end position="33"/>
    </location>
</feature>
<accession>A0ABP0CJM4</accession>
<feature type="region of interest" description="Disordered" evidence="1">
    <location>
        <begin position="1"/>
        <end position="36"/>
    </location>
</feature>
<proteinExistence type="predicted"/>
<feature type="compositionally biased region" description="Low complexity" evidence="1">
    <location>
        <begin position="79"/>
        <end position="90"/>
    </location>
</feature>
<name>A0ABP0CJM4_9PEZI</name>
<organism evidence="2 3">
    <name type="scientific">Sporothrix bragantina</name>
    <dbReference type="NCBI Taxonomy" id="671064"/>
    <lineage>
        <taxon>Eukaryota</taxon>
        <taxon>Fungi</taxon>
        <taxon>Dikarya</taxon>
        <taxon>Ascomycota</taxon>
        <taxon>Pezizomycotina</taxon>
        <taxon>Sordariomycetes</taxon>
        <taxon>Sordariomycetidae</taxon>
        <taxon>Ophiostomatales</taxon>
        <taxon>Ophiostomataceae</taxon>
        <taxon>Sporothrix</taxon>
    </lineage>
</organism>
<dbReference type="Proteomes" id="UP001642406">
    <property type="component" value="Unassembled WGS sequence"/>
</dbReference>
<protein>
    <submittedName>
        <fullName evidence="2">Uncharacterized protein</fullName>
    </submittedName>
</protein>
<comment type="caution">
    <text evidence="2">The sequence shown here is derived from an EMBL/GenBank/DDBJ whole genome shotgun (WGS) entry which is preliminary data.</text>
</comment>
<keyword evidence="3" id="KW-1185">Reference proteome</keyword>
<feature type="region of interest" description="Disordered" evidence="1">
    <location>
        <begin position="68"/>
        <end position="119"/>
    </location>
</feature>
<dbReference type="EMBL" id="CAWUHC010000094">
    <property type="protein sequence ID" value="CAK7231389.1"/>
    <property type="molecule type" value="Genomic_DNA"/>
</dbReference>
<gene>
    <name evidence="2" type="ORF">SBRCBS47491_007914</name>
</gene>
<evidence type="ECO:0000313" key="2">
    <source>
        <dbReference type="EMBL" id="CAK7231389.1"/>
    </source>
</evidence>
<reference evidence="2 3" key="1">
    <citation type="submission" date="2024-01" db="EMBL/GenBank/DDBJ databases">
        <authorList>
            <person name="Allen C."/>
            <person name="Tagirdzhanova G."/>
        </authorList>
    </citation>
    <scope>NUCLEOTIDE SEQUENCE [LARGE SCALE GENOMIC DNA]</scope>
</reference>
<evidence type="ECO:0000313" key="3">
    <source>
        <dbReference type="Proteomes" id="UP001642406"/>
    </source>
</evidence>